<dbReference type="Pfam" id="PF00226">
    <property type="entry name" value="DnaJ"/>
    <property type="match status" value="1"/>
</dbReference>
<feature type="domain" description="J" evidence="2">
    <location>
        <begin position="5"/>
        <end position="68"/>
    </location>
</feature>
<dbReference type="Gene3D" id="1.10.287.110">
    <property type="entry name" value="DnaJ domain"/>
    <property type="match status" value="1"/>
</dbReference>
<dbReference type="OrthoDB" id="9779889at2"/>
<evidence type="ECO:0000259" key="2">
    <source>
        <dbReference type="PROSITE" id="PS50076"/>
    </source>
</evidence>
<dbReference type="PANTHER" id="PTHR44360">
    <property type="entry name" value="DNAJ HOMOLOG SUBFAMILY B MEMBER 9"/>
    <property type="match status" value="1"/>
</dbReference>
<dbReference type="GO" id="GO:0036503">
    <property type="term" value="P:ERAD pathway"/>
    <property type="evidence" value="ECO:0007669"/>
    <property type="project" value="TreeGrafter"/>
</dbReference>
<keyword evidence="1" id="KW-0143">Chaperone</keyword>
<gene>
    <name evidence="3" type="ORF">DPM33_12805</name>
</gene>
<dbReference type="EMBL" id="QMBP01000005">
    <property type="protein sequence ID" value="RAZ90401.1"/>
    <property type="molecule type" value="Genomic_DNA"/>
</dbReference>
<dbReference type="SMART" id="SM00271">
    <property type="entry name" value="DnaJ"/>
    <property type="match status" value="1"/>
</dbReference>
<dbReference type="SUPFAM" id="SSF46565">
    <property type="entry name" value="Chaperone J-domain"/>
    <property type="match status" value="1"/>
</dbReference>
<dbReference type="GO" id="GO:0051087">
    <property type="term" value="F:protein-folding chaperone binding"/>
    <property type="evidence" value="ECO:0007669"/>
    <property type="project" value="TreeGrafter"/>
</dbReference>
<reference evidence="3 4" key="1">
    <citation type="submission" date="2018-07" db="EMBL/GenBank/DDBJ databases">
        <title>Diversity of Mesorhizobium strains in Brazil.</title>
        <authorList>
            <person name="Helene L.C.F."/>
            <person name="Dall'Agnol R."/>
            <person name="Delamuta J.R.M."/>
            <person name="Hungria M."/>
        </authorList>
    </citation>
    <scope>NUCLEOTIDE SEQUENCE [LARGE SCALE GENOMIC DNA]</scope>
    <source>
        <strain evidence="3 4">AC99b</strain>
    </source>
</reference>
<evidence type="ECO:0000256" key="1">
    <source>
        <dbReference type="ARBA" id="ARBA00023186"/>
    </source>
</evidence>
<proteinExistence type="predicted"/>
<comment type="caution">
    <text evidence="3">The sequence shown here is derived from an EMBL/GenBank/DDBJ whole genome shotgun (WGS) entry which is preliminary data.</text>
</comment>
<dbReference type="InterPro" id="IPR018253">
    <property type="entry name" value="DnaJ_domain_CS"/>
</dbReference>
<dbReference type="Proteomes" id="UP000251558">
    <property type="component" value="Unassembled WGS sequence"/>
</dbReference>
<dbReference type="PROSITE" id="PS00636">
    <property type="entry name" value="DNAJ_1"/>
    <property type="match status" value="1"/>
</dbReference>
<dbReference type="AlphaFoldDB" id="A0A330HNU7"/>
<dbReference type="InterPro" id="IPR001623">
    <property type="entry name" value="DnaJ_domain"/>
</dbReference>
<dbReference type="PANTHER" id="PTHR44360:SF1">
    <property type="entry name" value="DNAJ HOMOLOG SUBFAMILY B MEMBER 9"/>
    <property type="match status" value="1"/>
</dbReference>
<evidence type="ECO:0000313" key="3">
    <source>
        <dbReference type="EMBL" id="RAZ90401.1"/>
    </source>
</evidence>
<dbReference type="InterPro" id="IPR036869">
    <property type="entry name" value="J_dom_sf"/>
</dbReference>
<accession>A0A330HNU7</accession>
<evidence type="ECO:0000313" key="4">
    <source>
        <dbReference type="Proteomes" id="UP000251558"/>
    </source>
</evidence>
<dbReference type="RefSeq" id="WP_112097800.1">
    <property type="nucleotide sequence ID" value="NZ_QMBP01000005.1"/>
</dbReference>
<dbReference type="InterPro" id="IPR051948">
    <property type="entry name" value="Hsp70_co-chaperone_J-domain"/>
</dbReference>
<organism evidence="3 4">
    <name type="scientific">Mesorhizobium hawassense</name>
    <dbReference type="NCBI Taxonomy" id="1209954"/>
    <lineage>
        <taxon>Bacteria</taxon>
        <taxon>Pseudomonadati</taxon>
        <taxon>Pseudomonadota</taxon>
        <taxon>Alphaproteobacteria</taxon>
        <taxon>Hyphomicrobiales</taxon>
        <taxon>Phyllobacteriaceae</taxon>
        <taxon>Mesorhizobium</taxon>
    </lineage>
</organism>
<name>A0A330HNU7_9HYPH</name>
<keyword evidence="4" id="KW-1185">Reference proteome</keyword>
<dbReference type="PROSITE" id="PS50076">
    <property type="entry name" value="DNAJ_2"/>
    <property type="match status" value="1"/>
</dbReference>
<dbReference type="CDD" id="cd06257">
    <property type="entry name" value="DnaJ"/>
    <property type="match status" value="1"/>
</dbReference>
<dbReference type="GO" id="GO:0051787">
    <property type="term" value="F:misfolded protein binding"/>
    <property type="evidence" value="ECO:0007669"/>
    <property type="project" value="TreeGrafter"/>
</dbReference>
<sequence length="183" mass="21007">MTFVDYYDLLEISPRAAPETIERIFRYFAKRYHPDNRETGDERRFSDLVEAHNTLKDPAARAQYDILYGQHLGDSRELTQEASDPLVVEKDAIVQAKVLSLLCARRRQDVNNPGIGDEELERLSGCPRDHLEFHLWYLKAKGFIGRTENGTFAITVHGIDRAYSERQDGRPAATRLLESARSQ</sequence>
<protein>
    <submittedName>
        <fullName evidence="3">J domain-containing protein</fullName>
    </submittedName>
</protein>